<reference evidence="1 2" key="1">
    <citation type="submission" date="2023-03" db="EMBL/GenBank/DDBJ databases">
        <title>High-quality genome of Scylla paramamosain provides insights in environmental adaptation.</title>
        <authorList>
            <person name="Zhang L."/>
        </authorList>
    </citation>
    <scope>NUCLEOTIDE SEQUENCE [LARGE SCALE GENOMIC DNA]</scope>
    <source>
        <strain evidence="1">LZ_2023a</strain>
        <tissue evidence="1">Muscle</tissue>
    </source>
</reference>
<proteinExistence type="predicted"/>
<comment type="caution">
    <text evidence="1">The sequence shown here is derived from an EMBL/GenBank/DDBJ whole genome shotgun (WGS) entry which is preliminary data.</text>
</comment>
<evidence type="ECO:0000313" key="1">
    <source>
        <dbReference type="EMBL" id="KAK8393127.1"/>
    </source>
</evidence>
<organism evidence="1 2">
    <name type="scientific">Scylla paramamosain</name>
    <name type="common">Mud crab</name>
    <dbReference type="NCBI Taxonomy" id="85552"/>
    <lineage>
        <taxon>Eukaryota</taxon>
        <taxon>Metazoa</taxon>
        <taxon>Ecdysozoa</taxon>
        <taxon>Arthropoda</taxon>
        <taxon>Crustacea</taxon>
        <taxon>Multicrustacea</taxon>
        <taxon>Malacostraca</taxon>
        <taxon>Eumalacostraca</taxon>
        <taxon>Eucarida</taxon>
        <taxon>Decapoda</taxon>
        <taxon>Pleocyemata</taxon>
        <taxon>Brachyura</taxon>
        <taxon>Eubrachyura</taxon>
        <taxon>Portunoidea</taxon>
        <taxon>Portunidae</taxon>
        <taxon>Portuninae</taxon>
        <taxon>Scylla</taxon>
    </lineage>
</organism>
<keyword evidence="2" id="KW-1185">Reference proteome</keyword>
<name>A0AAW0U2W9_SCYPA</name>
<sequence>MVVEVVVAASRVAQLSVTTKYLSGLRHSWGVCSILSSARHATPPPAPRPLLHLISINTRCPVPPAAVTRNVHLELMEKRRPGAQELALPACLPACLATTTTTTAATARPGAQELAPSACLPACIATTTTGTATTSSTTITTTTMNRPMNHFVN</sequence>
<evidence type="ECO:0000313" key="2">
    <source>
        <dbReference type="Proteomes" id="UP001487740"/>
    </source>
</evidence>
<gene>
    <name evidence="1" type="ORF">O3P69_013274</name>
</gene>
<dbReference type="EMBL" id="JARAKH010000021">
    <property type="protein sequence ID" value="KAK8393127.1"/>
    <property type="molecule type" value="Genomic_DNA"/>
</dbReference>
<dbReference type="Proteomes" id="UP001487740">
    <property type="component" value="Unassembled WGS sequence"/>
</dbReference>
<accession>A0AAW0U2W9</accession>
<dbReference type="AlphaFoldDB" id="A0AAW0U2W9"/>
<protein>
    <submittedName>
        <fullName evidence="1">Uncharacterized protein</fullName>
    </submittedName>
</protein>